<protein>
    <submittedName>
        <fullName evidence="3">Uncharacterized protein</fullName>
    </submittedName>
</protein>
<evidence type="ECO:0000313" key="4">
    <source>
        <dbReference type="Proteomes" id="UP000295132"/>
    </source>
</evidence>
<keyword evidence="1" id="KW-0472">Membrane</keyword>
<gene>
    <name evidence="3" type="ORF">E2K98_23300</name>
    <name evidence="2" type="ORF">RCG21_08025</name>
</gene>
<keyword evidence="1" id="KW-0812">Transmembrane</keyword>
<keyword evidence="5" id="KW-1185">Reference proteome</keyword>
<dbReference type="RefSeq" id="WP_026574417.1">
    <property type="nucleotide sequence ID" value="NZ_JAVGVR010000001.1"/>
</dbReference>
<dbReference type="AlphaFoldDB" id="A0A4R5VK95"/>
<evidence type="ECO:0000313" key="5">
    <source>
        <dbReference type="Proteomes" id="UP001178888"/>
    </source>
</evidence>
<dbReference type="EMBL" id="SMYO01000014">
    <property type="protein sequence ID" value="TDK58361.1"/>
    <property type="molecule type" value="Genomic_DNA"/>
</dbReference>
<comment type="caution">
    <text evidence="3">The sequence shown here is derived from an EMBL/GenBank/DDBJ whole genome shotgun (WGS) entry which is preliminary data.</text>
</comment>
<reference evidence="2" key="2">
    <citation type="submission" date="2023-08" db="EMBL/GenBank/DDBJ databases">
        <title>Nitrogen cycling bacteria in agricultural field soils.</title>
        <authorList>
            <person name="Jang J."/>
        </authorList>
    </citation>
    <scope>NUCLEOTIDE SEQUENCE</scope>
    <source>
        <strain evidence="2">PS3-36</strain>
    </source>
</reference>
<feature type="transmembrane region" description="Helical" evidence="1">
    <location>
        <begin position="37"/>
        <end position="58"/>
    </location>
</feature>
<dbReference type="Proteomes" id="UP001178888">
    <property type="component" value="Unassembled WGS sequence"/>
</dbReference>
<name>A0A4R5VK95_9BACI</name>
<evidence type="ECO:0000256" key="1">
    <source>
        <dbReference type="SAM" id="Phobius"/>
    </source>
</evidence>
<sequence length="61" mass="6541">MKDLAILFLVSILAGYALVHLPAVSFLAGLTPFFDIVGALAMLVFALAILYLGVKALFKKM</sequence>
<organism evidence="3 4">
    <name type="scientific">Bacillus salipaludis</name>
    <dbReference type="NCBI Taxonomy" id="2547811"/>
    <lineage>
        <taxon>Bacteria</taxon>
        <taxon>Bacillati</taxon>
        <taxon>Bacillota</taxon>
        <taxon>Bacilli</taxon>
        <taxon>Bacillales</taxon>
        <taxon>Bacillaceae</taxon>
        <taxon>Bacillus</taxon>
    </lineage>
</organism>
<dbReference type="EMBL" id="JAVGVR010000001">
    <property type="protein sequence ID" value="MDQ6596325.1"/>
    <property type="molecule type" value="Genomic_DNA"/>
</dbReference>
<evidence type="ECO:0000313" key="2">
    <source>
        <dbReference type="EMBL" id="MDQ6596325.1"/>
    </source>
</evidence>
<accession>A0A4R5VK95</accession>
<dbReference type="Proteomes" id="UP000295132">
    <property type="component" value="Unassembled WGS sequence"/>
</dbReference>
<proteinExistence type="predicted"/>
<keyword evidence="1" id="KW-1133">Transmembrane helix</keyword>
<reference evidence="3 4" key="1">
    <citation type="submission" date="2019-03" db="EMBL/GenBank/DDBJ databases">
        <title>Bacillus niacini sp. nov. a Nicotinate-Metabolizing Mesophile Isolated from Soil.</title>
        <authorList>
            <person name="Zhang G."/>
        </authorList>
    </citation>
    <scope>NUCLEOTIDE SEQUENCE [LARGE SCALE GENOMIC DNA]</scope>
    <source>
        <strain evidence="3 4">WN066</strain>
    </source>
</reference>
<evidence type="ECO:0000313" key="3">
    <source>
        <dbReference type="EMBL" id="TDK58361.1"/>
    </source>
</evidence>